<dbReference type="EMBL" id="QDDL01000006">
    <property type="protein sequence ID" value="PVZ67673.1"/>
    <property type="molecule type" value="Genomic_DNA"/>
</dbReference>
<dbReference type="AlphaFoldDB" id="A0A2V1GSI1"/>
<dbReference type="InterPro" id="IPR046357">
    <property type="entry name" value="PPIase_dom_sf"/>
</dbReference>
<dbReference type="GO" id="GO:0005737">
    <property type="term" value="C:cytoplasm"/>
    <property type="evidence" value="ECO:0007669"/>
    <property type="project" value="UniProtKB-SubCell"/>
</dbReference>
<evidence type="ECO:0000256" key="3">
    <source>
        <dbReference type="ARBA" id="ARBA00006577"/>
    </source>
</evidence>
<organism evidence="12 13">
    <name type="scientific">Pelagibaculum spongiae</name>
    <dbReference type="NCBI Taxonomy" id="2080658"/>
    <lineage>
        <taxon>Bacteria</taxon>
        <taxon>Pseudomonadati</taxon>
        <taxon>Pseudomonadota</taxon>
        <taxon>Gammaproteobacteria</taxon>
        <taxon>Oceanospirillales</taxon>
        <taxon>Pelagibaculum</taxon>
    </lineage>
</organism>
<dbReference type="OrthoDB" id="9808891at2"/>
<dbReference type="Proteomes" id="UP000244906">
    <property type="component" value="Unassembled WGS sequence"/>
</dbReference>
<evidence type="ECO:0000256" key="10">
    <source>
        <dbReference type="RuleBase" id="RU003915"/>
    </source>
</evidence>
<evidence type="ECO:0000256" key="8">
    <source>
        <dbReference type="ARBA" id="ARBA00037071"/>
    </source>
</evidence>
<keyword evidence="7 9" id="KW-0413">Isomerase</keyword>
<evidence type="ECO:0000256" key="1">
    <source>
        <dbReference type="ARBA" id="ARBA00000971"/>
    </source>
</evidence>
<protein>
    <recommendedName>
        <fullName evidence="10">Peptidyl-prolyl cis-trans isomerase</fullName>
        <ecNumber evidence="10">5.2.1.8</ecNumber>
    </recommendedName>
</protein>
<evidence type="ECO:0000256" key="7">
    <source>
        <dbReference type="ARBA" id="ARBA00023235"/>
    </source>
</evidence>
<dbReference type="PROSITE" id="PS50059">
    <property type="entry name" value="FKBP_PPIASE"/>
    <property type="match status" value="1"/>
</dbReference>
<dbReference type="Gene3D" id="3.10.50.40">
    <property type="match status" value="1"/>
</dbReference>
<dbReference type="PANTHER" id="PTHR47861:SF3">
    <property type="entry name" value="FKBP-TYPE PEPTIDYL-PROLYL CIS-TRANS ISOMERASE SLYD"/>
    <property type="match status" value="1"/>
</dbReference>
<comment type="similarity">
    <text evidence="3 10">Belongs to the FKBP-type PPIase family.</text>
</comment>
<comment type="caution">
    <text evidence="12">The sequence shown here is derived from an EMBL/GenBank/DDBJ whole genome shotgun (WGS) entry which is preliminary data.</text>
</comment>
<dbReference type="EC" id="5.2.1.8" evidence="10"/>
<reference evidence="12 13" key="1">
    <citation type="submission" date="2018-04" db="EMBL/GenBank/DDBJ databases">
        <title>Thalassorhabdus spongiae gen. nov., sp. nov., isolated from a marine sponge in South-West Iceland.</title>
        <authorList>
            <person name="Knobloch S."/>
            <person name="Daussin A."/>
            <person name="Johannsson R."/>
            <person name="Marteinsson V.T."/>
        </authorList>
    </citation>
    <scope>NUCLEOTIDE SEQUENCE [LARGE SCALE GENOMIC DNA]</scope>
    <source>
        <strain evidence="12 13">Hp12</strain>
    </source>
</reference>
<accession>A0A2V1GSI1</accession>
<evidence type="ECO:0000259" key="11">
    <source>
        <dbReference type="PROSITE" id="PS50059"/>
    </source>
</evidence>
<keyword evidence="4" id="KW-0963">Cytoplasm</keyword>
<dbReference type="Pfam" id="PF00254">
    <property type="entry name" value="FKBP_C"/>
    <property type="match status" value="1"/>
</dbReference>
<dbReference type="InterPro" id="IPR001179">
    <property type="entry name" value="PPIase_FKBP_dom"/>
</dbReference>
<dbReference type="GO" id="GO:0042026">
    <property type="term" value="P:protein refolding"/>
    <property type="evidence" value="ECO:0007669"/>
    <property type="project" value="UniProtKB-ARBA"/>
</dbReference>
<dbReference type="PANTHER" id="PTHR47861">
    <property type="entry name" value="FKBP-TYPE PEPTIDYL-PROLYL CIS-TRANS ISOMERASE SLYD"/>
    <property type="match status" value="1"/>
</dbReference>
<keyword evidence="5 9" id="KW-0697">Rotamase</keyword>
<sequence>MQIQENSHVSFHYELTIEGGDFRETSHDAEPMEYIHGHGMIIHGLEEALTGHKVGDKLQVQVAPEDGYGEWDEALIQAVPREAFEDAGEITIGMRFQAQTPFGMQAVTIVEIGDEEVKLDANHAFAGKTLNFDVELSTVRPATDDEIAALQSDAEGGCCGGGSCGGEGHDHDHEHGEGGCCGGHGDEGHEHGKDKEGGCCGGGNGGCGCGH</sequence>
<name>A0A2V1GSI1_9GAMM</name>
<evidence type="ECO:0000256" key="6">
    <source>
        <dbReference type="ARBA" id="ARBA00023186"/>
    </source>
</evidence>
<feature type="domain" description="PPIase FKBP-type" evidence="11">
    <location>
        <begin position="6"/>
        <end position="83"/>
    </location>
</feature>
<comment type="function">
    <text evidence="8">Also involved in hydrogenase metallocenter assembly, probably by participating in the nickel insertion step. This function in hydrogenase biosynthesis requires chaperone activity and the presence of the metal-binding domain, but not PPIase activity.</text>
</comment>
<evidence type="ECO:0000256" key="5">
    <source>
        <dbReference type="ARBA" id="ARBA00023110"/>
    </source>
</evidence>
<comment type="catalytic activity">
    <reaction evidence="1 9 10">
        <text>[protein]-peptidylproline (omega=180) = [protein]-peptidylproline (omega=0)</text>
        <dbReference type="Rhea" id="RHEA:16237"/>
        <dbReference type="Rhea" id="RHEA-COMP:10747"/>
        <dbReference type="Rhea" id="RHEA-COMP:10748"/>
        <dbReference type="ChEBI" id="CHEBI:83833"/>
        <dbReference type="ChEBI" id="CHEBI:83834"/>
        <dbReference type="EC" id="5.2.1.8"/>
    </reaction>
</comment>
<dbReference type="GO" id="GO:0003755">
    <property type="term" value="F:peptidyl-prolyl cis-trans isomerase activity"/>
    <property type="evidence" value="ECO:0007669"/>
    <property type="project" value="UniProtKB-UniRule"/>
</dbReference>
<keyword evidence="6" id="KW-0143">Chaperone</keyword>
<evidence type="ECO:0000313" key="12">
    <source>
        <dbReference type="EMBL" id="PVZ67673.1"/>
    </source>
</evidence>
<evidence type="ECO:0000313" key="13">
    <source>
        <dbReference type="Proteomes" id="UP000244906"/>
    </source>
</evidence>
<gene>
    <name evidence="12" type="ORF">DC094_14655</name>
</gene>
<keyword evidence="13" id="KW-1185">Reference proteome</keyword>
<dbReference type="RefSeq" id="WP_116687869.1">
    <property type="nucleotide sequence ID" value="NZ_CAWNYD010000006.1"/>
</dbReference>
<proteinExistence type="inferred from homology"/>
<dbReference type="SUPFAM" id="SSF54534">
    <property type="entry name" value="FKBP-like"/>
    <property type="match status" value="1"/>
</dbReference>
<evidence type="ECO:0000256" key="2">
    <source>
        <dbReference type="ARBA" id="ARBA00004496"/>
    </source>
</evidence>
<comment type="subcellular location">
    <subcellularLocation>
        <location evidence="2">Cytoplasm</location>
    </subcellularLocation>
</comment>
<evidence type="ECO:0000256" key="9">
    <source>
        <dbReference type="PROSITE-ProRule" id="PRU00277"/>
    </source>
</evidence>
<evidence type="ECO:0000256" key="4">
    <source>
        <dbReference type="ARBA" id="ARBA00022490"/>
    </source>
</evidence>